<sequence length="93" mass="9335">AQAISTSAITTSTQPGLPGAATVATGANRVTTYTYDAIGRVQTETDVGTYTYTGGTVGQLNGTVGYAAASSVTAYTYNGENQVLTETVNGATT</sequence>
<proteinExistence type="predicted"/>
<organism evidence="1 2">
    <name type="scientific">Dyella jejuensis</name>
    <dbReference type="NCBI Taxonomy" id="1432009"/>
    <lineage>
        <taxon>Bacteria</taxon>
        <taxon>Pseudomonadati</taxon>
        <taxon>Pseudomonadota</taxon>
        <taxon>Gammaproteobacteria</taxon>
        <taxon>Lysobacterales</taxon>
        <taxon>Rhodanobacteraceae</taxon>
        <taxon>Dyella</taxon>
    </lineage>
</organism>
<keyword evidence="2" id="KW-1185">Reference proteome</keyword>
<dbReference type="RefSeq" id="WP_404549491.1">
    <property type="nucleotide sequence ID" value="NZ_JADIKJ010000102.1"/>
</dbReference>
<evidence type="ECO:0000313" key="2">
    <source>
        <dbReference type="Proteomes" id="UP001620461"/>
    </source>
</evidence>
<feature type="non-terminal residue" evidence="1">
    <location>
        <position position="1"/>
    </location>
</feature>
<accession>A0ABW8JMH1</accession>
<comment type="caution">
    <text evidence="1">The sequence shown here is derived from an EMBL/GenBank/DDBJ whole genome shotgun (WGS) entry which is preliminary data.</text>
</comment>
<dbReference type="EMBL" id="JADIKJ010000102">
    <property type="protein sequence ID" value="MFK2902308.1"/>
    <property type="molecule type" value="Genomic_DNA"/>
</dbReference>
<gene>
    <name evidence="1" type="ORF">ISP15_18435</name>
</gene>
<dbReference type="Proteomes" id="UP001620461">
    <property type="component" value="Unassembled WGS sequence"/>
</dbReference>
<reference evidence="1 2" key="1">
    <citation type="submission" date="2020-10" db="EMBL/GenBank/DDBJ databases">
        <title>Phylogeny of dyella-like bacteria.</title>
        <authorList>
            <person name="Fu J."/>
        </authorList>
    </citation>
    <scope>NUCLEOTIDE SEQUENCE [LARGE SCALE GENOMIC DNA]</scope>
    <source>
        <strain evidence="1 2">JP1</strain>
    </source>
</reference>
<evidence type="ECO:0000313" key="1">
    <source>
        <dbReference type="EMBL" id="MFK2902308.1"/>
    </source>
</evidence>
<name>A0ABW8JMH1_9GAMM</name>
<evidence type="ECO:0008006" key="3">
    <source>
        <dbReference type="Google" id="ProtNLM"/>
    </source>
</evidence>
<feature type="non-terminal residue" evidence="1">
    <location>
        <position position="93"/>
    </location>
</feature>
<protein>
    <recommendedName>
        <fullName evidence="3">YD repeat-containing protein</fullName>
    </recommendedName>
</protein>